<dbReference type="EMBL" id="CAJPIN010072297">
    <property type="protein sequence ID" value="CAG2067622.1"/>
    <property type="molecule type" value="Genomic_DNA"/>
</dbReference>
<organism evidence="7 8">
    <name type="scientific">Timema podura</name>
    <name type="common">Walking stick</name>
    <dbReference type="NCBI Taxonomy" id="61482"/>
    <lineage>
        <taxon>Eukaryota</taxon>
        <taxon>Metazoa</taxon>
        <taxon>Ecdysozoa</taxon>
        <taxon>Arthropoda</taxon>
        <taxon>Hexapoda</taxon>
        <taxon>Insecta</taxon>
        <taxon>Pterygota</taxon>
        <taxon>Neoptera</taxon>
        <taxon>Polyneoptera</taxon>
        <taxon>Phasmatodea</taxon>
        <taxon>Timematodea</taxon>
        <taxon>Timematoidea</taxon>
        <taxon>Timematidae</taxon>
        <taxon>Timema</taxon>
    </lineage>
</organism>
<dbReference type="Gene3D" id="1.20.58.60">
    <property type="match status" value="1"/>
</dbReference>
<comment type="caution">
    <text evidence="7">The sequence shown here is derived from an EMBL/GenBank/DDBJ whole genome shotgun (WGS) entry which is preliminary data.</text>
</comment>
<comment type="subcellular location">
    <subcellularLocation>
        <location evidence="1">Membrane</location>
    </subcellularLocation>
</comment>
<keyword evidence="3" id="KW-0677">Repeat</keyword>
<sequence length="159" mass="17875">RKIVKKCEQAVTDHEAYLEKYKQCSAWLAAAQARFERCRDGSSVGERQDLVQRSAGLRELLAEQPSATSLLNATVELGEKLYPSTAMEGREDVRQQLQELQQAMETLYDGVSSTERELQAKLSSAIISSHRSDEPLALFIPVTLRSNTLSYTYTVFHCC</sequence>
<keyword evidence="5" id="KW-0472">Membrane</keyword>
<dbReference type="Proteomes" id="UP001153148">
    <property type="component" value="Unassembled WGS sequence"/>
</dbReference>
<evidence type="ECO:0000256" key="5">
    <source>
        <dbReference type="ARBA" id="ARBA00023136"/>
    </source>
</evidence>
<feature type="coiled-coil region" evidence="6">
    <location>
        <begin position="90"/>
        <end position="117"/>
    </location>
</feature>
<dbReference type="PANTHER" id="PTHR47535:SF1">
    <property type="entry name" value="NESPRIN-1"/>
    <property type="match status" value="1"/>
</dbReference>
<evidence type="ECO:0000256" key="2">
    <source>
        <dbReference type="ARBA" id="ARBA00022692"/>
    </source>
</evidence>
<dbReference type="PANTHER" id="PTHR47535">
    <property type="entry name" value="MUSCLE-SPECIFIC PROTEIN 300 KDA, ISOFORM G"/>
    <property type="match status" value="1"/>
</dbReference>
<evidence type="ECO:0000313" key="8">
    <source>
        <dbReference type="Proteomes" id="UP001153148"/>
    </source>
</evidence>
<proteinExistence type="predicted"/>
<evidence type="ECO:0000256" key="4">
    <source>
        <dbReference type="ARBA" id="ARBA00022989"/>
    </source>
</evidence>
<dbReference type="InterPro" id="IPR052403">
    <property type="entry name" value="LINC-complex_assoc"/>
</dbReference>
<accession>A0ABN7PIL6</accession>
<protein>
    <submittedName>
        <fullName evidence="7">Uncharacterized protein</fullName>
    </submittedName>
</protein>
<keyword evidence="2" id="KW-0812">Transmembrane</keyword>
<dbReference type="SUPFAM" id="SSF46966">
    <property type="entry name" value="Spectrin repeat"/>
    <property type="match status" value="1"/>
</dbReference>
<evidence type="ECO:0000256" key="6">
    <source>
        <dbReference type="SAM" id="Coils"/>
    </source>
</evidence>
<keyword evidence="6" id="KW-0175">Coiled coil</keyword>
<keyword evidence="4" id="KW-1133">Transmembrane helix</keyword>
<reference evidence="7" key="1">
    <citation type="submission" date="2021-03" db="EMBL/GenBank/DDBJ databases">
        <authorList>
            <person name="Tran Van P."/>
        </authorList>
    </citation>
    <scope>NUCLEOTIDE SEQUENCE</scope>
</reference>
<evidence type="ECO:0000256" key="3">
    <source>
        <dbReference type="ARBA" id="ARBA00022737"/>
    </source>
</evidence>
<evidence type="ECO:0000313" key="7">
    <source>
        <dbReference type="EMBL" id="CAG2067622.1"/>
    </source>
</evidence>
<gene>
    <name evidence="7" type="ORF">TPAB3V08_LOCUS14565</name>
</gene>
<evidence type="ECO:0000256" key="1">
    <source>
        <dbReference type="ARBA" id="ARBA00004370"/>
    </source>
</evidence>
<feature type="non-terminal residue" evidence="7">
    <location>
        <position position="1"/>
    </location>
</feature>
<name>A0ABN7PIL6_TIMPD</name>
<keyword evidence="8" id="KW-1185">Reference proteome</keyword>